<gene>
    <name evidence="3" type="ORF">Cph01nite_32280</name>
</gene>
<evidence type="ECO:0000259" key="2">
    <source>
        <dbReference type="PROSITE" id="PS51186"/>
    </source>
</evidence>
<dbReference type="InterPro" id="IPR053144">
    <property type="entry name" value="Acetyltransferase_Butenolide"/>
</dbReference>
<keyword evidence="4" id="KW-1185">Reference proteome</keyword>
<proteinExistence type="predicted"/>
<dbReference type="PANTHER" id="PTHR43233">
    <property type="entry name" value="FAMILY N-ACETYLTRANSFERASE, PUTATIVE (AFU_ORTHOLOGUE AFUA_6G03350)-RELATED"/>
    <property type="match status" value="1"/>
</dbReference>
<evidence type="ECO:0000313" key="4">
    <source>
        <dbReference type="Proteomes" id="UP000614741"/>
    </source>
</evidence>
<evidence type="ECO:0000256" key="1">
    <source>
        <dbReference type="SAM" id="MobiDB-lite"/>
    </source>
</evidence>
<dbReference type="CDD" id="cd04301">
    <property type="entry name" value="NAT_SF"/>
    <property type="match status" value="1"/>
</dbReference>
<feature type="compositionally biased region" description="Polar residues" evidence="1">
    <location>
        <begin position="1"/>
        <end position="11"/>
    </location>
</feature>
<feature type="domain" description="N-acetyltransferase" evidence="2">
    <location>
        <begin position="23"/>
        <end position="159"/>
    </location>
</feature>
<sequence length="165" mass="17806">MTTDATTSTTPGHGEHGLDTTRYRFSTDRDDVDRATVHRWLAERSYWARGRAREVQDAAIDGSLCFGVLERASGRQVAFARVVTDGATFAWLCDVFVDEDARGHGLGTALVAGVVADLQARGLPRVLLATADAHGLYARFGFAEVEAGKYLALLRDRGPATPDAP</sequence>
<accession>A0ABQ4DRB8</accession>
<feature type="region of interest" description="Disordered" evidence="1">
    <location>
        <begin position="1"/>
        <end position="21"/>
    </location>
</feature>
<reference evidence="3 4" key="1">
    <citation type="submission" date="2021-01" db="EMBL/GenBank/DDBJ databases">
        <title>Whole genome shotgun sequence of Cellulomonas phragmiteti NBRC 110785.</title>
        <authorList>
            <person name="Komaki H."/>
            <person name="Tamura T."/>
        </authorList>
    </citation>
    <scope>NUCLEOTIDE SEQUENCE [LARGE SCALE GENOMIC DNA]</scope>
    <source>
        <strain evidence="3 4">NBRC 110785</strain>
    </source>
</reference>
<evidence type="ECO:0000313" key="3">
    <source>
        <dbReference type="EMBL" id="GIG41466.1"/>
    </source>
</evidence>
<organism evidence="3 4">
    <name type="scientific">Cellulomonas phragmiteti</name>
    <dbReference type="NCBI Taxonomy" id="478780"/>
    <lineage>
        <taxon>Bacteria</taxon>
        <taxon>Bacillati</taxon>
        <taxon>Actinomycetota</taxon>
        <taxon>Actinomycetes</taxon>
        <taxon>Micrococcales</taxon>
        <taxon>Cellulomonadaceae</taxon>
        <taxon>Cellulomonas</taxon>
    </lineage>
</organism>
<name>A0ABQ4DRB8_9CELL</name>
<dbReference type="Gene3D" id="3.40.630.30">
    <property type="match status" value="1"/>
</dbReference>
<dbReference type="Proteomes" id="UP000614741">
    <property type="component" value="Unassembled WGS sequence"/>
</dbReference>
<protein>
    <submittedName>
        <fullName evidence="3">N-acetyltransferase</fullName>
    </submittedName>
</protein>
<dbReference type="InterPro" id="IPR000182">
    <property type="entry name" value="GNAT_dom"/>
</dbReference>
<dbReference type="PROSITE" id="PS51186">
    <property type="entry name" value="GNAT"/>
    <property type="match status" value="1"/>
</dbReference>
<dbReference type="InterPro" id="IPR016181">
    <property type="entry name" value="Acyl_CoA_acyltransferase"/>
</dbReference>
<dbReference type="PANTHER" id="PTHR43233:SF1">
    <property type="entry name" value="FAMILY N-ACETYLTRANSFERASE, PUTATIVE (AFU_ORTHOLOGUE AFUA_6G03350)-RELATED"/>
    <property type="match status" value="1"/>
</dbReference>
<dbReference type="SUPFAM" id="SSF55729">
    <property type="entry name" value="Acyl-CoA N-acyltransferases (Nat)"/>
    <property type="match status" value="1"/>
</dbReference>
<dbReference type="Pfam" id="PF00583">
    <property type="entry name" value="Acetyltransf_1"/>
    <property type="match status" value="1"/>
</dbReference>
<dbReference type="RefSeq" id="WP_203675745.1">
    <property type="nucleotide sequence ID" value="NZ_BONP01000026.1"/>
</dbReference>
<comment type="caution">
    <text evidence="3">The sequence shown here is derived from an EMBL/GenBank/DDBJ whole genome shotgun (WGS) entry which is preliminary data.</text>
</comment>
<dbReference type="EMBL" id="BONP01000026">
    <property type="protein sequence ID" value="GIG41466.1"/>
    <property type="molecule type" value="Genomic_DNA"/>
</dbReference>